<dbReference type="Gene3D" id="2.60.40.3210">
    <property type="entry name" value="Zona pellucida, ZP-N domain"/>
    <property type="match status" value="1"/>
</dbReference>
<dbReference type="GO" id="GO:0031012">
    <property type="term" value="C:extracellular matrix"/>
    <property type="evidence" value="ECO:0007669"/>
    <property type="project" value="TreeGrafter"/>
</dbReference>
<evidence type="ECO:0000256" key="3">
    <source>
        <dbReference type="SAM" id="SignalP"/>
    </source>
</evidence>
<dbReference type="GO" id="GO:0007339">
    <property type="term" value="P:binding of sperm to zona pellucida"/>
    <property type="evidence" value="ECO:0007669"/>
    <property type="project" value="TreeGrafter"/>
</dbReference>
<dbReference type="GeneTree" id="ENSGT01030000234567"/>
<evidence type="ECO:0000259" key="4">
    <source>
        <dbReference type="PROSITE" id="PS51034"/>
    </source>
</evidence>
<feature type="region of interest" description="Disordered" evidence="2">
    <location>
        <begin position="609"/>
        <end position="633"/>
    </location>
</feature>
<feature type="domain" description="ZP" evidence="4">
    <location>
        <begin position="102"/>
        <end position="351"/>
    </location>
</feature>
<dbReference type="Proteomes" id="UP000264820">
    <property type="component" value="Unplaced"/>
</dbReference>
<evidence type="ECO:0000313" key="5">
    <source>
        <dbReference type="Ensembl" id="ENSHCOP00000000025.1"/>
    </source>
</evidence>
<dbReference type="InterPro" id="IPR042235">
    <property type="entry name" value="ZP-C_dom"/>
</dbReference>
<reference evidence="5" key="2">
    <citation type="submission" date="2025-09" db="UniProtKB">
        <authorList>
            <consortium name="Ensembl"/>
        </authorList>
    </citation>
    <scope>IDENTIFICATION</scope>
</reference>
<dbReference type="FunFam" id="2.60.40.4100:FF:000002">
    <property type="entry name" value="Zona pellucida sperm-binding protein 3"/>
    <property type="match status" value="1"/>
</dbReference>
<protein>
    <submittedName>
        <fullName evidence="5">Uncharacterized LOC109521856</fullName>
    </submittedName>
</protein>
<dbReference type="GO" id="GO:2000344">
    <property type="term" value="P:positive regulation of acrosome reaction"/>
    <property type="evidence" value="ECO:0007669"/>
    <property type="project" value="TreeGrafter"/>
</dbReference>
<dbReference type="PANTHER" id="PTHR11576:SF15">
    <property type="entry name" value="ZONA PELLUCIDA SPERM-BINDING PROTEIN 3-LIKE"/>
    <property type="match status" value="1"/>
</dbReference>
<dbReference type="KEGG" id="hcq:109521856"/>
<evidence type="ECO:0000256" key="2">
    <source>
        <dbReference type="SAM" id="MobiDB-lite"/>
    </source>
</evidence>
<accession>A0A3Q2X7B8</accession>
<dbReference type="RefSeq" id="XP_019735495.1">
    <property type="nucleotide sequence ID" value="XM_019879936.1"/>
</dbReference>
<feature type="signal peptide" evidence="3">
    <location>
        <begin position="1"/>
        <end position="18"/>
    </location>
</feature>
<dbReference type="PANTHER" id="PTHR11576">
    <property type="entry name" value="ZONA PELLUCIDA SPERM-BINDING PROTEIN 3"/>
    <property type="match status" value="1"/>
</dbReference>
<keyword evidence="6" id="KW-1185">Reference proteome</keyword>
<name>A0A3Q2X7B8_HIPCM</name>
<dbReference type="STRING" id="109280.ENSHCOP00000000025"/>
<dbReference type="OrthoDB" id="8956379at2759"/>
<dbReference type="Gene3D" id="2.60.40.4100">
    <property type="entry name" value="Zona pellucida, ZP-C domain"/>
    <property type="match status" value="1"/>
</dbReference>
<dbReference type="PROSITE" id="PS51034">
    <property type="entry name" value="ZP_2"/>
    <property type="match status" value="1"/>
</dbReference>
<sequence length="755" mass="83368">MLVFSWLMWIFYYSPAVGGPVQHMTWSEEANPVVQEDESARSSFYHLPVFLHASQPLVVKELLRPAPRQSFVPAEVTALLFPQSPQHPSTPQAPRTRPVEVWCGPSEIVVRVDRLQLRAWPHAALYSLGSCQPTTVSSHFLFFHYALPDCASASQVVAGGQLVYSFALYYTPPPQGYIIRVLPFKLSIHCFYNRFHYSYQVGYTPQVQHTTFMKSLRTKLSFSLTVCNAQWEPLSPGHSFVLGEPVKFVAQTGSPLAGERLFVDSCYVTNSKDPNGMTKVDIITNYGCMTDSQREGSSSHFWSRSRNMLKFSIDAFLFSDVSQVLYLHCSMSVGVTTSHTSKSCNYNQTTGRWEELEVPMSLCSCCDSVCGDMQDSVKNMVSSAGWITRQKDDGGLNMKDSPVHLEAEEKLLDQEVHRVHFQKLGTFPLATKTEHKKREESVGEKTSMYLDGEEALRPRTAISMLNKSGNRGLVEKDLMTDGQKTEPTPDGTIILDHSTQDVSESREGATYADSDSMRGSGNNSTVTPESASTTTTSILQNSNVVGDLDYAEKVSTDLIPSAELCLYIDKKSCLSKDGTVKVGKGNTSVEHADPIRTSASKTTRLMLKAGEESANSSAKTDSSELDDSESVGRQLERIPEQVVYYVDGKGLDGGDMLQSLQVREWESDPAVKLRGPACVDGSDCSSGIEEDEALQRGQFAIAAKTKKVEDKNSDVTSGSTSSQEVLDNSHHSAVIIVTNTVQENKHFGIDDWLTK</sequence>
<dbReference type="Ensembl" id="ENSHCOT00000014480.1">
    <property type="protein sequence ID" value="ENSHCOP00000000025.1"/>
    <property type="gene ID" value="ENSHCOG00000021217.1"/>
</dbReference>
<evidence type="ECO:0000313" key="6">
    <source>
        <dbReference type="Proteomes" id="UP000264820"/>
    </source>
</evidence>
<proteinExistence type="predicted"/>
<feature type="compositionally biased region" description="Low complexity" evidence="2">
    <location>
        <begin position="524"/>
        <end position="535"/>
    </location>
</feature>
<evidence type="ECO:0000256" key="1">
    <source>
        <dbReference type="ARBA" id="ARBA00023157"/>
    </source>
</evidence>
<dbReference type="GO" id="GO:0035803">
    <property type="term" value="P:egg coat formation"/>
    <property type="evidence" value="ECO:0007669"/>
    <property type="project" value="TreeGrafter"/>
</dbReference>
<feature type="region of interest" description="Disordered" evidence="2">
    <location>
        <begin position="473"/>
        <end position="535"/>
    </location>
</feature>
<organism evidence="5 6">
    <name type="scientific">Hippocampus comes</name>
    <name type="common">Tiger tail seahorse</name>
    <dbReference type="NCBI Taxonomy" id="109280"/>
    <lineage>
        <taxon>Eukaryota</taxon>
        <taxon>Metazoa</taxon>
        <taxon>Chordata</taxon>
        <taxon>Craniata</taxon>
        <taxon>Vertebrata</taxon>
        <taxon>Euteleostomi</taxon>
        <taxon>Actinopterygii</taxon>
        <taxon>Neopterygii</taxon>
        <taxon>Teleostei</taxon>
        <taxon>Neoteleostei</taxon>
        <taxon>Acanthomorphata</taxon>
        <taxon>Syngnathiaria</taxon>
        <taxon>Syngnathiformes</taxon>
        <taxon>Syngnathoidei</taxon>
        <taxon>Syngnathidae</taxon>
        <taxon>Hippocampus</taxon>
    </lineage>
</organism>
<dbReference type="SMART" id="SM00241">
    <property type="entry name" value="ZP"/>
    <property type="match status" value="1"/>
</dbReference>
<reference evidence="5" key="1">
    <citation type="submission" date="2025-08" db="UniProtKB">
        <authorList>
            <consortium name="Ensembl"/>
        </authorList>
    </citation>
    <scope>IDENTIFICATION</scope>
</reference>
<dbReference type="InterPro" id="IPR055355">
    <property type="entry name" value="ZP-C"/>
</dbReference>
<dbReference type="AlphaFoldDB" id="A0A3Q2X7B8"/>
<dbReference type="Pfam" id="PF00100">
    <property type="entry name" value="Zona_pellucida"/>
    <property type="match status" value="1"/>
</dbReference>
<keyword evidence="3" id="KW-0732">Signal</keyword>
<dbReference type="GeneID" id="109521856"/>
<feature type="chain" id="PRO_5018727569" evidence="3">
    <location>
        <begin position="19"/>
        <end position="755"/>
    </location>
</feature>
<keyword evidence="1" id="KW-1015">Disulfide bond</keyword>
<dbReference type="InterPro" id="IPR001507">
    <property type="entry name" value="ZP_dom"/>
</dbReference>
<dbReference type="GO" id="GO:0032190">
    <property type="term" value="F:acrosin binding"/>
    <property type="evidence" value="ECO:0007669"/>
    <property type="project" value="TreeGrafter"/>
</dbReference>